<evidence type="ECO:0000256" key="7">
    <source>
        <dbReference type="SAM" id="Phobius"/>
    </source>
</evidence>
<feature type="transmembrane region" description="Helical" evidence="7">
    <location>
        <begin position="353"/>
        <end position="373"/>
    </location>
</feature>
<feature type="transmembrane region" description="Helical" evidence="7">
    <location>
        <begin position="221"/>
        <end position="241"/>
    </location>
</feature>
<reference evidence="10" key="1">
    <citation type="submission" date="2018-12" db="EMBL/GenBank/DDBJ databases">
        <title>The complete genome of Metarhizium rileyi, a key fungal pathogen of Lepidoptera.</title>
        <authorList>
            <person name="Binneck E."/>
            <person name="Lastra C.C.L."/>
            <person name="Sosa-Gomez D.R."/>
        </authorList>
    </citation>
    <scope>NUCLEOTIDE SEQUENCE [LARGE SCALE GENOMIC DNA]</scope>
    <source>
        <strain evidence="10">Cep018-CH2</strain>
    </source>
</reference>
<dbReference type="AlphaFoldDB" id="A0A5C6GK10"/>
<keyword evidence="3 7" id="KW-0812">Transmembrane</keyword>
<protein>
    <recommendedName>
        <fullName evidence="8">Major facilitator superfamily (MFS) profile domain-containing protein</fullName>
    </recommendedName>
</protein>
<comment type="subcellular location">
    <subcellularLocation>
        <location evidence="1">Membrane</location>
        <topology evidence="1">Multi-pass membrane protein</topology>
    </subcellularLocation>
</comment>
<sequence length="535" mass="58987">MALPADQSNTACTIHHPHALEADPLLRPRTMDAVSQNPSFPLEAALGAGVAHRVLRKIDRAIIPLLFVTYMLNFMDKIILSSAAVFGLRHDNHLKGQEYSWVSSIFYFGYLVWEYPTTILVARLPTGKYLTANTVFWGVVVALTAACKNFGGLMALRFLLGVAEATITPGFMFLTSTWYTRDEMPTRVGIWFAGNSVGGLVSSLLAFGVGHVEDNVHPWRWMYIILGLATCLWAIPMFFLLPDSISTANFLTPEEREIARNRVVIAGTGSTENSSWRWDQVVECLIDPKSWLIFFISLLTQIPNGGTQGFSNIIIQSFRFTNLQSTLINIPYSLITAGVIAGAGHLSGRFRKLNCLLIIAVVMPCVVGAAIIYRRASVSHGVQLFAYFLLSTGPAAMPLAMALVQSNFRGVTKKMTITAMQFIAYCTGNIAGPHLFRQSEAPTYESAFQAIMICYALAIALAVSLRLYLQWMNARRTRDEGFDGSAGAAGAVAHGKMPAQLTGRNVAEAATQVQLRPEDYEDVTDWKMVGFRYRL</sequence>
<dbReference type="SUPFAM" id="SSF103473">
    <property type="entry name" value="MFS general substrate transporter"/>
    <property type="match status" value="1"/>
</dbReference>
<dbReference type="InterPro" id="IPR020846">
    <property type="entry name" value="MFS_dom"/>
</dbReference>
<feature type="transmembrane region" description="Helical" evidence="7">
    <location>
        <begin position="62"/>
        <end position="87"/>
    </location>
</feature>
<feature type="transmembrane region" description="Helical" evidence="7">
    <location>
        <begin position="158"/>
        <end position="176"/>
    </location>
</feature>
<dbReference type="InterPro" id="IPR036259">
    <property type="entry name" value="MFS_trans_sf"/>
</dbReference>
<keyword evidence="4 7" id="KW-1133">Transmembrane helix</keyword>
<dbReference type="GO" id="GO:0022857">
    <property type="term" value="F:transmembrane transporter activity"/>
    <property type="evidence" value="ECO:0007669"/>
    <property type="project" value="InterPro"/>
</dbReference>
<feature type="domain" description="Major facilitator superfamily (MFS) profile" evidence="8">
    <location>
        <begin position="62"/>
        <end position="476"/>
    </location>
</feature>
<evidence type="ECO:0000313" key="10">
    <source>
        <dbReference type="Proteomes" id="UP000317257"/>
    </source>
</evidence>
<evidence type="ECO:0000256" key="6">
    <source>
        <dbReference type="ARBA" id="ARBA00037968"/>
    </source>
</evidence>
<dbReference type="PANTHER" id="PTHR43791:SF10">
    <property type="entry name" value="MAJOR FACILITATOR SUPERFAMILY (MFS) PROFILE DOMAIN-CONTAINING PROTEIN"/>
    <property type="match status" value="1"/>
</dbReference>
<evidence type="ECO:0000259" key="8">
    <source>
        <dbReference type="PROSITE" id="PS50850"/>
    </source>
</evidence>
<proteinExistence type="inferred from homology"/>
<feature type="transmembrane region" description="Helical" evidence="7">
    <location>
        <begin position="99"/>
        <end position="122"/>
    </location>
</feature>
<gene>
    <name evidence="9" type="ORF">ED733_008125</name>
</gene>
<dbReference type="FunFam" id="1.20.1250.20:FF:000064">
    <property type="entry name" value="MFS allantoate transporter"/>
    <property type="match status" value="1"/>
</dbReference>
<dbReference type="PROSITE" id="PS50850">
    <property type="entry name" value="MFS"/>
    <property type="match status" value="1"/>
</dbReference>
<comment type="caution">
    <text evidence="9">The sequence shown here is derived from an EMBL/GenBank/DDBJ whole genome shotgun (WGS) entry which is preliminary data.</text>
</comment>
<dbReference type="InterPro" id="IPR011701">
    <property type="entry name" value="MFS"/>
</dbReference>
<evidence type="ECO:0000256" key="5">
    <source>
        <dbReference type="ARBA" id="ARBA00023136"/>
    </source>
</evidence>
<feature type="transmembrane region" description="Helical" evidence="7">
    <location>
        <begin position="385"/>
        <end position="404"/>
    </location>
</feature>
<feature type="transmembrane region" description="Helical" evidence="7">
    <location>
        <begin position="448"/>
        <end position="469"/>
    </location>
</feature>
<dbReference type="GO" id="GO:0016020">
    <property type="term" value="C:membrane"/>
    <property type="evidence" value="ECO:0007669"/>
    <property type="project" value="UniProtKB-SubCell"/>
</dbReference>
<dbReference type="Gene3D" id="1.20.1250.20">
    <property type="entry name" value="MFS general substrate transporter like domains"/>
    <property type="match status" value="2"/>
</dbReference>
<evidence type="ECO:0000256" key="4">
    <source>
        <dbReference type="ARBA" id="ARBA00022989"/>
    </source>
</evidence>
<evidence type="ECO:0000313" key="9">
    <source>
        <dbReference type="EMBL" id="TWU77654.1"/>
    </source>
</evidence>
<accession>A0A5C6GK10</accession>
<dbReference type="PANTHER" id="PTHR43791">
    <property type="entry name" value="PERMEASE-RELATED"/>
    <property type="match status" value="1"/>
</dbReference>
<dbReference type="EMBL" id="SBHS01000003">
    <property type="protein sequence ID" value="TWU77654.1"/>
    <property type="molecule type" value="Genomic_DNA"/>
</dbReference>
<organism evidence="9 10">
    <name type="scientific">Metarhizium rileyi (strain RCEF 4871)</name>
    <name type="common">Nomuraea rileyi</name>
    <dbReference type="NCBI Taxonomy" id="1649241"/>
    <lineage>
        <taxon>Eukaryota</taxon>
        <taxon>Fungi</taxon>
        <taxon>Dikarya</taxon>
        <taxon>Ascomycota</taxon>
        <taxon>Pezizomycotina</taxon>
        <taxon>Sordariomycetes</taxon>
        <taxon>Hypocreomycetidae</taxon>
        <taxon>Hypocreales</taxon>
        <taxon>Clavicipitaceae</taxon>
        <taxon>Metarhizium</taxon>
    </lineage>
</organism>
<evidence type="ECO:0000256" key="1">
    <source>
        <dbReference type="ARBA" id="ARBA00004141"/>
    </source>
</evidence>
<evidence type="ECO:0000256" key="2">
    <source>
        <dbReference type="ARBA" id="ARBA00022448"/>
    </source>
</evidence>
<dbReference type="Proteomes" id="UP000317257">
    <property type="component" value="Unassembled WGS sequence"/>
</dbReference>
<evidence type="ECO:0000256" key="3">
    <source>
        <dbReference type="ARBA" id="ARBA00022692"/>
    </source>
</evidence>
<feature type="transmembrane region" description="Helical" evidence="7">
    <location>
        <begin position="416"/>
        <end position="436"/>
    </location>
</feature>
<name>A0A5C6GK10_METRR</name>
<keyword evidence="2" id="KW-0813">Transport</keyword>
<comment type="similarity">
    <text evidence="6">Belongs to the major facilitator superfamily. Allantoate permease family.</text>
</comment>
<feature type="transmembrane region" description="Helical" evidence="7">
    <location>
        <begin position="188"/>
        <end position="209"/>
    </location>
</feature>
<dbReference type="Pfam" id="PF07690">
    <property type="entry name" value="MFS_1"/>
    <property type="match status" value="1"/>
</dbReference>
<keyword evidence="5 7" id="KW-0472">Membrane</keyword>